<organism evidence="5 6">
    <name type="scientific">Scardovia inopinata F0304</name>
    <dbReference type="NCBI Taxonomy" id="641146"/>
    <lineage>
        <taxon>Bacteria</taxon>
        <taxon>Bacillati</taxon>
        <taxon>Actinomycetota</taxon>
        <taxon>Actinomycetes</taxon>
        <taxon>Bifidobacteriales</taxon>
        <taxon>Bifidobacteriaceae</taxon>
        <taxon>Scardovia</taxon>
    </lineage>
</organism>
<keyword evidence="1" id="KW-0805">Transcription regulation</keyword>
<proteinExistence type="predicted"/>
<accession>W5II97</accession>
<dbReference type="GO" id="GO:0003700">
    <property type="term" value="F:DNA-binding transcription factor activity"/>
    <property type="evidence" value="ECO:0007669"/>
    <property type="project" value="InterPro"/>
</dbReference>
<dbReference type="PANTHER" id="PTHR42756:SF1">
    <property type="entry name" value="TRANSCRIPTIONAL REPRESSOR OF EMRAB OPERON"/>
    <property type="match status" value="1"/>
</dbReference>
<evidence type="ECO:0000313" key="5">
    <source>
        <dbReference type="EMBL" id="EFG26599.1"/>
    </source>
</evidence>
<evidence type="ECO:0000256" key="3">
    <source>
        <dbReference type="ARBA" id="ARBA00023163"/>
    </source>
</evidence>
<keyword evidence="2" id="KW-0238">DNA-binding</keyword>
<evidence type="ECO:0000259" key="4">
    <source>
        <dbReference type="PROSITE" id="PS50995"/>
    </source>
</evidence>
<feature type="domain" description="HTH marR-type" evidence="4">
    <location>
        <begin position="23"/>
        <end position="161"/>
    </location>
</feature>
<dbReference type="Gene3D" id="1.10.10.10">
    <property type="entry name" value="Winged helix-like DNA-binding domain superfamily/Winged helix DNA-binding domain"/>
    <property type="match status" value="1"/>
</dbReference>
<keyword evidence="6" id="KW-1185">Reference proteome</keyword>
<reference evidence="5 6" key="1">
    <citation type="submission" date="2012-01" db="EMBL/GenBank/DDBJ databases">
        <title>The Genome Sequence of Scardovia inopinata F0304.</title>
        <authorList>
            <consortium name="The Broad Institute Genome Sequencing Platform"/>
            <person name="Ward D."/>
            <person name="Earl A."/>
            <person name="Feldgarden M."/>
            <person name="Gevers D."/>
            <person name="Young S."/>
            <person name="Zeng Q."/>
            <person name="Koehrsen M."/>
            <person name="Alvarado L."/>
            <person name="Berlin A.M."/>
            <person name="Borenstein D."/>
            <person name="Chapman S.B."/>
            <person name="Chen Z."/>
            <person name="Engels R."/>
            <person name="Freedman E."/>
            <person name="Gellesch M."/>
            <person name="Goldberg J."/>
            <person name="Griggs A."/>
            <person name="Gujja S."/>
            <person name="Heilman E.R."/>
            <person name="Heiman D.I."/>
            <person name="Hepburn T.A."/>
            <person name="Howarth C."/>
            <person name="Jen D."/>
            <person name="Larson L."/>
            <person name="Mehta T."/>
            <person name="Park D."/>
            <person name="Pearson M."/>
            <person name="Richards J."/>
            <person name="Roberts A."/>
            <person name="Saif S."/>
            <person name="Shea T.D."/>
            <person name="Shenoy N."/>
            <person name="Sisk P."/>
            <person name="Stolte C."/>
            <person name="Sykes S.N."/>
            <person name="Walk T."/>
            <person name="White J."/>
            <person name="Yandava C."/>
            <person name="Izard J."/>
            <person name="Baranova O.V."/>
            <person name="Blanton J.M."/>
            <person name="Tanner A.C."/>
            <person name="Dewhirst F."/>
            <person name="Haas B."/>
            <person name="Nusbaum C."/>
            <person name="Birren B."/>
        </authorList>
    </citation>
    <scope>NUCLEOTIDE SEQUENCE [LARGE SCALE GENOMIC DNA]</scope>
    <source>
        <strain evidence="5 6">F0304</strain>
    </source>
</reference>
<evidence type="ECO:0000256" key="2">
    <source>
        <dbReference type="ARBA" id="ARBA00023125"/>
    </source>
</evidence>
<dbReference type="InterPro" id="IPR036388">
    <property type="entry name" value="WH-like_DNA-bd_sf"/>
</dbReference>
<dbReference type="RefSeq" id="WP_006292561.1">
    <property type="nucleotide sequence ID" value="NZ_GG770225.1"/>
</dbReference>
<gene>
    <name evidence="5" type="ORF">HMPREF9020_00221</name>
</gene>
<dbReference type="SMART" id="SM00347">
    <property type="entry name" value="HTH_MARR"/>
    <property type="match status" value="1"/>
</dbReference>
<name>W5II97_SCAIO</name>
<dbReference type="eggNOG" id="COG1846">
    <property type="taxonomic scope" value="Bacteria"/>
</dbReference>
<dbReference type="Pfam" id="PF12802">
    <property type="entry name" value="MarR_2"/>
    <property type="match status" value="1"/>
</dbReference>
<dbReference type="InterPro" id="IPR000835">
    <property type="entry name" value="HTH_MarR-typ"/>
</dbReference>
<keyword evidence="3" id="KW-0804">Transcription</keyword>
<comment type="caution">
    <text evidence="5">The sequence shown here is derived from an EMBL/GenBank/DDBJ whole genome shotgun (WGS) entry which is preliminary data.</text>
</comment>
<sequence length="166" mass="18501">MSLPPTGMPEYKAYPPTAVETKTTSFVFAVHVLNHVLNRTLDKATGEVSGVNARIILFIAHNNEHGLETYQSDIKSKFSITRSTCSRVITLMEEKGLLTRDSETRDGRSNALHLTKKSQAFVAHFTEVAQEIEDQMMKGIDDGTSSLAAQTMQKMLDNLKEIDKKN</sequence>
<dbReference type="SUPFAM" id="SSF46785">
    <property type="entry name" value="Winged helix' DNA-binding domain"/>
    <property type="match status" value="1"/>
</dbReference>
<dbReference type="PROSITE" id="PS50995">
    <property type="entry name" value="HTH_MARR_2"/>
    <property type="match status" value="1"/>
</dbReference>
<protein>
    <recommendedName>
        <fullName evidence="4">HTH marR-type domain-containing protein</fullName>
    </recommendedName>
</protein>
<dbReference type="InterPro" id="IPR036390">
    <property type="entry name" value="WH_DNA-bd_sf"/>
</dbReference>
<dbReference type="EMBL" id="ADCX01000002">
    <property type="protein sequence ID" value="EFG26599.1"/>
    <property type="molecule type" value="Genomic_DNA"/>
</dbReference>
<evidence type="ECO:0000256" key="1">
    <source>
        <dbReference type="ARBA" id="ARBA00023015"/>
    </source>
</evidence>
<dbReference type="AlphaFoldDB" id="W5II97"/>
<dbReference type="HOGENOM" id="CLU_083287_29_1_11"/>
<dbReference type="PANTHER" id="PTHR42756">
    <property type="entry name" value="TRANSCRIPTIONAL REGULATOR, MARR"/>
    <property type="match status" value="1"/>
</dbReference>
<dbReference type="Proteomes" id="UP000005777">
    <property type="component" value="Unassembled WGS sequence"/>
</dbReference>
<evidence type="ECO:0000313" key="6">
    <source>
        <dbReference type="Proteomes" id="UP000005777"/>
    </source>
</evidence>
<dbReference type="GO" id="GO:0003677">
    <property type="term" value="F:DNA binding"/>
    <property type="evidence" value="ECO:0007669"/>
    <property type="project" value="UniProtKB-KW"/>
</dbReference>